<proteinExistence type="predicted"/>
<keyword evidence="3" id="KW-1185">Reference proteome</keyword>
<name>A0A812WBX8_9DINO</name>
<protein>
    <submittedName>
        <fullName evidence="2">Uncharacterized protein</fullName>
    </submittedName>
</protein>
<gene>
    <name evidence="2" type="ORF">SNEC2469_LOCUS19051</name>
</gene>
<sequence length="155" mass="16302">LKQLRVEWKNCPHCAVPHDRGVVGTGDGTSGDGTVERAHGGTEDTGVCAEARARDPNGGHLQATKDQQRRSGGQRQGRLVKASKRREGQADCPAQRPDERRSDAHNCSHTPGGSAAAVSPGLCVRSVHADKRPPGNPNPAVQLGSVVERKEVAGP</sequence>
<evidence type="ECO:0000313" key="3">
    <source>
        <dbReference type="Proteomes" id="UP000601435"/>
    </source>
</evidence>
<dbReference type="EMBL" id="CAJNJA010032394">
    <property type="protein sequence ID" value="CAE7666889.1"/>
    <property type="molecule type" value="Genomic_DNA"/>
</dbReference>
<feature type="non-terminal residue" evidence="2">
    <location>
        <position position="155"/>
    </location>
</feature>
<evidence type="ECO:0000313" key="2">
    <source>
        <dbReference type="EMBL" id="CAE7666889.1"/>
    </source>
</evidence>
<feature type="non-terminal residue" evidence="2">
    <location>
        <position position="1"/>
    </location>
</feature>
<evidence type="ECO:0000256" key="1">
    <source>
        <dbReference type="SAM" id="MobiDB-lite"/>
    </source>
</evidence>
<accession>A0A812WBX8</accession>
<feature type="region of interest" description="Disordered" evidence="1">
    <location>
        <begin position="16"/>
        <end position="155"/>
    </location>
</feature>
<dbReference type="AlphaFoldDB" id="A0A812WBX8"/>
<feature type="compositionally biased region" description="Basic and acidic residues" evidence="1">
    <location>
        <begin position="96"/>
        <end position="106"/>
    </location>
</feature>
<reference evidence="2" key="1">
    <citation type="submission" date="2021-02" db="EMBL/GenBank/DDBJ databases">
        <authorList>
            <person name="Dougan E. K."/>
            <person name="Rhodes N."/>
            <person name="Thang M."/>
            <person name="Chan C."/>
        </authorList>
    </citation>
    <scope>NUCLEOTIDE SEQUENCE</scope>
</reference>
<dbReference type="Proteomes" id="UP000601435">
    <property type="component" value="Unassembled WGS sequence"/>
</dbReference>
<comment type="caution">
    <text evidence="2">The sequence shown here is derived from an EMBL/GenBank/DDBJ whole genome shotgun (WGS) entry which is preliminary data.</text>
</comment>
<organism evidence="2 3">
    <name type="scientific">Symbiodinium necroappetens</name>
    <dbReference type="NCBI Taxonomy" id="1628268"/>
    <lineage>
        <taxon>Eukaryota</taxon>
        <taxon>Sar</taxon>
        <taxon>Alveolata</taxon>
        <taxon>Dinophyceae</taxon>
        <taxon>Suessiales</taxon>
        <taxon>Symbiodiniaceae</taxon>
        <taxon>Symbiodinium</taxon>
    </lineage>
</organism>